<dbReference type="VEuPathDB" id="VectorBase:PPAI004999"/>
<dbReference type="PANTHER" id="PTHR24373">
    <property type="entry name" value="SLIT RELATED LEUCINE-RICH REPEAT NEURONAL PROTEIN"/>
    <property type="match status" value="1"/>
</dbReference>
<dbReference type="Pfam" id="PF13855">
    <property type="entry name" value="LRR_8"/>
    <property type="match status" value="4"/>
</dbReference>
<reference evidence="4" key="1">
    <citation type="submission" date="2022-08" db="UniProtKB">
        <authorList>
            <consortium name="EnsemblMetazoa"/>
        </authorList>
    </citation>
    <scope>IDENTIFICATION</scope>
    <source>
        <strain evidence="4">Israel</strain>
    </source>
</reference>
<dbReference type="PROSITE" id="PS51450">
    <property type="entry name" value="LRR"/>
    <property type="match status" value="5"/>
</dbReference>
<dbReference type="Proteomes" id="UP000092462">
    <property type="component" value="Unassembled WGS sequence"/>
</dbReference>
<evidence type="ECO:0000313" key="5">
    <source>
        <dbReference type="Proteomes" id="UP000092462"/>
    </source>
</evidence>
<accession>A0A1B0GNM1</accession>
<sequence>MCVLLYTETTMGFLMLSRILQMAVAIGFLLTCDAVTRINPEVREYVVNIMKQFFVHESDFNGTYLEFVPKALRWELANVLSFEFRVSGINVEALKMLQQFIGMDNLNTVVLKRNITHLSAKAYSFDRNITTLDLSSNQIREIDKDAFIGLEKLVRLHLEENQITQLEGGVFTPLYNLKYLQLNSNNITEVQASWFLENFKLEELFLRNNRIIHLAEASFVNLPNLNNLHLAHNQLQTLDEEAFRGLTSLKYLTLRNNFIERLPLNIFGGLSELSHLDLSDNLLEFIDSRAFRTNEKLFEVILSRNRITSFHPDTLAHLEKLKLLELSENQLVEYNFQGVHAQYIRLTDNHLTELQFNVNATHIKAESNQIERVLLPSTMKLCDLQVAGNKIQDLRNITAITTLESLFISNNSITSLPGDFHKLTLLSFLDLSHNHLTHLSFDSWPRNITMASLRELM</sequence>
<dbReference type="SMART" id="SM00369">
    <property type="entry name" value="LRR_TYP"/>
    <property type="match status" value="11"/>
</dbReference>
<dbReference type="InterPro" id="IPR003591">
    <property type="entry name" value="Leu-rich_rpt_typical-subtyp"/>
</dbReference>
<keyword evidence="2" id="KW-0732">Signal</keyword>
<proteinExistence type="predicted"/>
<keyword evidence="5" id="KW-1185">Reference proteome</keyword>
<dbReference type="FunFam" id="3.80.10.10:FF:000732">
    <property type="entry name" value="GD11101"/>
    <property type="match status" value="1"/>
</dbReference>
<keyword evidence="1" id="KW-0433">Leucine-rich repeat</keyword>
<dbReference type="PANTHER" id="PTHR24373:SF370">
    <property type="entry name" value="FISH-LIPS, ISOFORM E"/>
    <property type="match status" value="1"/>
</dbReference>
<dbReference type="GO" id="GO:0005615">
    <property type="term" value="C:extracellular space"/>
    <property type="evidence" value="ECO:0007669"/>
    <property type="project" value="TreeGrafter"/>
</dbReference>
<dbReference type="InterPro" id="IPR001611">
    <property type="entry name" value="Leu-rich_rpt"/>
</dbReference>
<evidence type="ECO:0000313" key="4">
    <source>
        <dbReference type="EnsemblMetazoa" id="PPAI004999-PA"/>
    </source>
</evidence>
<dbReference type="VEuPathDB" id="VectorBase:PPAPM1_001649"/>
<dbReference type="Gene3D" id="3.80.10.10">
    <property type="entry name" value="Ribonuclease Inhibitor"/>
    <property type="match status" value="2"/>
</dbReference>
<dbReference type="AlphaFoldDB" id="A0A1B0GNM1"/>
<name>A0A1B0GNM1_PHLPP</name>
<protein>
    <submittedName>
        <fullName evidence="4">Uncharacterized protein</fullName>
    </submittedName>
</protein>
<evidence type="ECO:0000256" key="3">
    <source>
        <dbReference type="ARBA" id="ARBA00022737"/>
    </source>
</evidence>
<dbReference type="SUPFAM" id="SSF52058">
    <property type="entry name" value="L domain-like"/>
    <property type="match status" value="1"/>
</dbReference>
<dbReference type="PRINTS" id="PR00019">
    <property type="entry name" value="LEURICHRPT"/>
</dbReference>
<dbReference type="EMBL" id="AJVK01013500">
    <property type="status" value="NOT_ANNOTATED_CDS"/>
    <property type="molecule type" value="Genomic_DNA"/>
</dbReference>
<evidence type="ECO:0000256" key="2">
    <source>
        <dbReference type="ARBA" id="ARBA00022729"/>
    </source>
</evidence>
<dbReference type="InterPro" id="IPR032675">
    <property type="entry name" value="LRR_dom_sf"/>
</dbReference>
<dbReference type="SMART" id="SM00365">
    <property type="entry name" value="LRR_SD22"/>
    <property type="match status" value="6"/>
</dbReference>
<dbReference type="GO" id="GO:0031012">
    <property type="term" value="C:extracellular matrix"/>
    <property type="evidence" value="ECO:0007669"/>
    <property type="project" value="TreeGrafter"/>
</dbReference>
<dbReference type="EMBL" id="AJVK01013501">
    <property type="status" value="NOT_ANNOTATED_CDS"/>
    <property type="molecule type" value="Genomic_DNA"/>
</dbReference>
<evidence type="ECO:0000256" key="1">
    <source>
        <dbReference type="ARBA" id="ARBA00022614"/>
    </source>
</evidence>
<keyword evidence="3" id="KW-0677">Repeat</keyword>
<dbReference type="InterPro" id="IPR050328">
    <property type="entry name" value="Dev_Immune_Receptor"/>
</dbReference>
<dbReference type="EnsemblMetazoa" id="PPAI004999-RA">
    <property type="protein sequence ID" value="PPAI004999-PA"/>
    <property type="gene ID" value="PPAI004999"/>
</dbReference>
<organism evidence="4 5">
    <name type="scientific">Phlebotomus papatasi</name>
    <name type="common">Sandfly</name>
    <dbReference type="NCBI Taxonomy" id="29031"/>
    <lineage>
        <taxon>Eukaryota</taxon>
        <taxon>Metazoa</taxon>
        <taxon>Ecdysozoa</taxon>
        <taxon>Arthropoda</taxon>
        <taxon>Hexapoda</taxon>
        <taxon>Insecta</taxon>
        <taxon>Pterygota</taxon>
        <taxon>Neoptera</taxon>
        <taxon>Endopterygota</taxon>
        <taxon>Diptera</taxon>
        <taxon>Nematocera</taxon>
        <taxon>Psychodoidea</taxon>
        <taxon>Psychodidae</taxon>
        <taxon>Phlebotomus</taxon>
        <taxon>Phlebotomus</taxon>
    </lineage>
</organism>